<reference evidence="2 3" key="1">
    <citation type="submission" date="2023-01" db="EMBL/GenBank/DDBJ databases">
        <title>Psychrosphaera sp. nov., isolated from marine algae.</title>
        <authorList>
            <person name="Bayburt H."/>
            <person name="Choi B.J."/>
            <person name="Kim J.M."/>
            <person name="Choi D.G."/>
            <person name="Jeon C.O."/>
        </authorList>
    </citation>
    <scope>NUCLEOTIDE SEQUENCE [LARGE SCALE GENOMIC DNA]</scope>
    <source>
        <strain evidence="2 3">G1-22</strain>
    </source>
</reference>
<dbReference type="Proteomes" id="UP001528411">
    <property type="component" value="Unassembled WGS sequence"/>
</dbReference>
<proteinExistence type="predicted"/>
<dbReference type="InterPro" id="IPR027450">
    <property type="entry name" value="AlkB-like"/>
</dbReference>
<keyword evidence="2" id="KW-0560">Oxidoreductase</keyword>
<evidence type="ECO:0000259" key="1">
    <source>
        <dbReference type="PROSITE" id="PS51471"/>
    </source>
</evidence>
<dbReference type="RefSeq" id="WP_272180854.1">
    <property type="nucleotide sequence ID" value="NZ_JAQOMS010000002.1"/>
</dbReference>
<sequence length="195" mass="22263">MQQELFDINSLIKADLGALSPWVEYRPNWLSNQSADLFATLKAKVQWQQPKIHVYNKWHIIPRMQAWYGDEGLTYRYSGVDHQSVGWPQALNTLKNKLIEDTAFSFNSVLLNRYRNGEDKMGWHADNEAELGKDPVVAIISLGAAREIQFKQLKSKTVSSISLEDGSLLLMKAGMQSQFHHQIPVRKKCHQNGLA</sequence>
<organism evidence="2 3">
    <name type="scientific">Psychrosphaera algicola</name>
    <dbReference type="NCBI Taxonomy" id="3023714"/>
    <lineage>
        <taxon>Bacteria</taxon>
        <taxon>Pseudomonadati</taxon>
        <taxon>Pseudomonadota</taxon>
        <taxon>Gammaproteobacteria</taxon>
        <taxon>Alteromonadales</taxon>
        <taxon>Pseudoalteromonadaceae</taxon>
        <taxon>Psychrosphaera</taxon>
    </lineage>
</organism>
<name>A0ABT5FD17_9GAMM</name>
<dbReference type="SUPFAM" id="SSF51197">
    <property type="entry name" value="Clavaminate synthase-like"/>
    <property type="match status" value="1"/>
</dbReference>
<dbReference type="InterPro" id="IPR037151">
    <property type="entry name" value="AlkB-like_sf"/>
</dbReference>
<evidence type="ECO:0000313" key="2">
    <source>
        <dbReference type="EMBL" id="MDC2889418.1"/>
    </source>
</evidence>
<gene>
    <name evidence="2" type="ORF">PN838_12315</name>
</gene>
<accession>A0ABT5FD17</accession>
<feature type="domain" description="Fe2OG dioxygenase" evidence="1">
    <location>
        <begin position="105"/>
        <end position="195"/>
    </location>
</feature>
<dbReference type="GO" id="GO:0051213">
    <property type="term" value="F:dioxygenase activity"/>
    <property type="evidence" value="ECO:0007669"/>
    <property type="project" value="UniProtKB-KW"/>
</dbReference>
<dbReference type="EMBL" id="JAQOMS010000002">
    <property type="protein sequence ID" value="MDC2889418.1"/>
    <property type="molecule type" value="Genomic_DNA"/>
</dbReference>
<dbReference type="PANTHER" id="PTHR31573:SF1">
    <property type="entry name" value="DNA OXIDATIVE DEMETHYLASE ALKBH2"/>
    <property type="match status" value="1"/>
</dbReference>
<dbReference type="PROSITE" id="PS51471">
    <property type="entry name" value="FE2OG_OXY"/>
    <property type="match status" value="1"/>
</dbReference>
<evidence type="ECO:0000313" key="3">
    <source>
        <dbReference type="Proteomes" id="UP001528411"/>
    </source>
</evidence>
<keyword evidence="3" id="KW-1185">Reference proteome</keyword>
<protein>
    <submittedName>
        <fullName evidence="2">Alpha-ketoglutarate-dependent dioxygenase AlkB</fullName>
    </submittedName>
</protein>
<dbReference type="InterPro" id="IPR005123">
    <property type="entry name" value="Oxoglu/Fe-dep_dioxygenase_dom"/>
</dbReference>
<dbReference type="Gene3D" id="2.60.120.590">
    <property type="entry name" value="Alpha-ketoglutarate-dependent dioxygenase AlkB-like"/>
    <property type="match status" value="1"/>
</dbReference>
<dbReference type="InterPro" id="IPR032852">
    <property type="entry name" value="ALKBH2"/>
</dbReference>
<comment type="caution">
    <text evidence="2">The sequence shown here is derived from an EMBL/GenBank/DDBJ whole genome shotgun (WGS) entry which is preliminary data.</text>
</comment>
<dbReference type="PANTHER" id="PTHR31573">
    <property type="entry name" value="ALPHA-KETOGLUTARATE-DEPENDENT DIOXYGENASE ALKB HOMOLOG 2"/>
    <property type="match status" value="1"/>
</dbReference>
<keyword evidence="2" id="KW-0223">Dioxygenase</keyword>
<dbReference type="Pfam" id="PF13532">
    <property type="entry name" value="2OG-FeII_Oxy_2"/>
    <property type="match status" value="1"/>
</dbReference>